<dbReference type="EC" id="3.6.4.12" evidence="2"/>
<evidence type="ECO:0000259" key="1">
    <source>
        <dbReference type="PROSITE" id="PS51199"/>
    </source>
</evidence>
<dbReference type="SUPFAM" id="SSF52540">
    <property type="entry name" value="P-loop containing nucleoside triphosphate hydrolases"/>
    <property type="match status" value="1"/>
</dbReference>
<dbReference type="EMBL" id="JACHFQ010000001">
    <property type="protein sequence ID" value="MBB5224911.1"/>
    <property type="molecule type" value="Genomic_DNA"/>
</dbReference>
<reference evidence="2 3" key="1">
    <citation type="submission" date="2020-08" db="EMBL/GenBank/DDBJ databases">
        <title>Genomic Encyclopedia of Type Strains, Phase IV (KMG-IV): sequencing the most valuable type-strain genomes for metagenomic binning, comparative biology and taxonomic classification.</title>
        <authorList>
            <person name="Goeker M."/>
        </authorList>
    </citation>
    <scope>NUCLEOTIDE SEQUENCE [LARGE SCALE GENOMIC DNA]</scope>
    <source>
        <strain evidence="2 3">DSM 103462</strain>
    </source>
</reference>
<proteinExistence type="predicted"/>
<dbReference type="PANTHER" id="PTHR30153">
    <property type="entry name" value="REPLICATIVE DNA HELICASE DNAB"/>
    <property type="match status" value="1"/>
</dbReference>
<evidence type="ECO:0000313" key="2">
    <source>
        <dbReference type="EMBL" id="MBB5224911.1"/>
    </source>
</evidence>
<dbReference type="GO" id="GO:0003678">
    <property type="term" value="F:DNA helicase activity"/>
    <property type="evidence" value="ECO:0007669"/>
    <property type="project" value="UniProtKB-EC"/>
</dbReference>
<keyword evidence="2" id="KW-0547">Nucleotide-binding</keyword>
<keyword evidence="2" id="KW-0378">Hydrolase</keyword>
<keyword evidence="2" id="KW-0067">ATP-binding</keyword>
<gene>
    <name evidence="2" type="ORF">HNP76_000251</name>
</gene>
<organism evidence="2 3">
    <name type="scientific">Treponema ruminis</name>
    <dbReference type="NCBI Taxonomy" id="744515"/>
    <lineage>
        <taxon>Bacteria</taxon>
        <taxon>Pseudomonadati</taxon>
        <taxon>Spirochaetota</taxon>
        <taxon>Spirochaetia</taxon>
        <taxon>Spirochaetales</taxon>
        <taxon>Treponemataceae</taxon>
        <taxon>Treponema</taxon>
    </lineage>
</organism>
<keyword evidence="2" id="KW-0347">Helicase</keyword>
<dbReference type="AlphaFoldDB" id="A0A7W8LL06"/>
<dbReference type="GO" id="GO:0005829">
    <property type="term" value="C:cytosol"/>
    <property type="evidence" value="ECO:0007669"/>
    <property type="project" value="TreeGrafter"/>
</dbReference>
<keyword evidence="3" id="KW-1185">Reference proteome</keyword>
<dbReference type="Gene3D" id="3.40.50.300">
    <property type="entry name" value="P-loop containing nucleotide triphosphate hydrolases"/>
    <property type="match status" value="1"/>
</dbReference>
<dbReference type="RefSeq" id="WP_184656658.1">
    <property type="nucleotide sequence ID" value="NZ_JACHFQ010000001.1"/>
</dbReference>
<dbReference type="GO" id="GO:0016787">
    <property type="term" value="F:hydrolase activity"/>
    <property type="evidence" value="ECO:0007669"/>
    <property type="project" value="UniProtKB-KW"/>
</dbReference>
<dbReference type="GO" id="GO:0005524">
    <property type="term" value="F:ATP binding"/>
    <property type="evidence" value="ECO:0007669"/>
    <property type="project" value="InterPro"/>
</dbReference>
<dbReference type="Proteomes" id="UP000518887">
    <property type="component" value="Unassembled WGS sequence"/>
</dbReference>
<protein>
    <submittedName>
        <fullName evidence="2">Replicative DNA helicase</fullName>
        <ecNumber evidence="2">3.6.4.12</ecNumber>
    </submittedName>
</protein>
<accession>A0A7W8LL06</accession>
<comment type="caution">
    <text evidence="2">The sequence shown here is derived from an EMBL/GenBank/DDBJ whole genome shotgun (WGS) entry which is preliminary data.</text>
</comment>
<dbReference type="InterPro" id="IPR027417">
    <property type="entry name" value="P-loop_NTPase"/>
</dbReference>
<name>A0A7W8LL06_9SPIR</name>
<dbReference type="PROSITE" id="PS51199">
    <property type="entry name" value="SF4_HELICASE"/>
    <property type="match status" value="1"/>
</dbReference>
<dbReference type="PANTHER" id="PTHR30153:SF2">
    <property type="entry name" value="REPLICATIVE DNA HELICASE"/>
    <property type="match status" value="1"/>
</dbReference>
<dbReference type="InterPro" id="IPR007694">
    <property type="entry name" value="DNA_helicase_DnaB-like_C"/>
</dbReference>
<feature type="domain" description="SF4 helicase" evidence="1">
    <location>
        <begin position="38"/>
        <end position="295"/>
    </location>
</feature>
<dbReference type="GO" id="GO:0006260">
    <property type="term" value="P:DNA replication"/>
    <property type="evidence" value="ECO:0007669"/>
    <property type="project" value="InterPro"/>
</dbReference>
<evidence type="ECO:0000313" key="3">
    <source>
        <dbReference type="Proteomes" id="UP000518887"/>
    </source>
</evidence>
<sequence length="298" mass="33782">MEKENEITEIAKTESGFCTSINEALNATLDCIEKKAKKRDMSETLQTGFGNLDFHKGELIILGAWPYIGKSTFAISLIKQIAVDNKNAVGLIIPGNFDNSQVSERMISMCSYIPIEKIHNAKLEDSDIKKIHDAATKIYDSPLYFMNTPNCSLIDIKIAIESMVKKKAKLIVIEGFEFLEELVDSEPEWYRASIESILNNLKALAMEFDVPIMIVMDLPRPEDACEPRLTDFKKYMIIPRIADKVLFINRYRNKDNFICQEAKLIIAKNNNGSTGNIALLYQIRTGLFLDRARDLEAV</sequence>
<dbReference type="Pfam" id="PF03796">
    <property type="entry name" value="DnaB_C"/>
    <property type="match status" value="1"/>
</dbReference>